<protein>
    <submittedName>
        <fullName evidence="1">Uncharacterized protein</fullName>
    </submittedName>
</protein>
<proteinExistence type="predicted"/>
<keyword evidence="2" id="KW-1185">Reference proteome</keyword>
<evidence type="ECO:0000313" key="2">
    <source>
        <dbReference type="Proteomes" id="UP001055879"/>
    </source>
</evidence>
<reference evidence="2" key="1">
    <citation type="journal article" date="2022" name="Mol. Ecol. Resour.">
        <title>The genomes of chicory, endive, great burdock and yacon provide insights into Asteraceae palaeo-polyploidization history and plant inulin production.</title>
        <authorList>
            <person name="Fan W."/>
            <person name="Wang S."/>
            <person name="Wang H."/>
            <person name="Wang A."/>
            <person name="Jiang F."/>
            <person name="Liu H."/>
            <person name="Zhao H."/>
            <person name="Xu D."/>
            <person name="Zhang Y."/>
        </authorList>
    </citation>
    <scope>NUCLEOTIDE SEQUENCE [LARGE SCALE GENOMIC DNA]</scope>
    <source>
        <strain evidence="2">cv. Niubang</strain>
    </source>
</reference>
<dbReference type="EMBL" id="CM042049">
    <property type="protein sequence ID" value="KAI3748910.1"/>
    <property type="molecule type" value="Genomic_DNA"/>
</dbReference>
<dbReference type="Proteomes" id="UP001055879">
    <property type="component" value="Linkage Group LG03"/>
</dbReference>
<accession>A0ACB9DR04</accession>
<reference evidence="1 2" key="2">
    <citation type="journal article" date="2022" name="Mol. Ecol. Resour.">
        <title>The genomes of chicory, endive, great burdock and yacon provide insights into Asteraceae paleo-polyploidization history and plant inulin production.</title>
        <authorList>
            <person name="Fan W."/>
            <person name="Wang S."/>
            <person name="Wang H."/>
            <person name="Wang A."/>
            <person name="Jiang F."/>
            <person name="Liu H."/>
            <person name="Zhao H."/>
            <person name="Xu D."/>
            <person name="Zhang Y."/>
        </authorList>
    </citation>
    <scope>NUCLEOTIDE SEQUENCE [LARGE SCALE GENOMIC DNA]</scope>
    <source>
        <strain evidence="2">cv. Niubang</strain>
    </source>
</reference>
<name>A0ACB9DR04_ARCLA</name>
<evidence type="ECO:0000313" key="1">
    <source>
        <dbReference type="EMBL" id="KAI3748910.1"/>
    </source>
</evidence>
<gene>
    <name evidence="1" type="ORF">L6452_12329</name>
</gene>
<organism evidence="1 2">
    <name type="scientific">Arctium lappa</name>
    <name type="common">Greater burdock</name>
    <name type="synonym">Lappa major</name>
    <dbReference type="NCBI Taxonomy" id="4217"/>
    <lineage>
        <taxon>Eukaryota</taxon>
        <taxon>Viridiplantae</taxon>
        <taxon>Streptophyta</taxon>
        <taxon>Embryophyta</taxon>
        <taxon>Tracheophyta</taxon>
        <taxon>Spermatophyta</taxon>
        <taxon>Magnoliopsida</taxon>
        <taxon>eudicotyledons</taxon>
        <taxon>Gunneridae</taxon>
        <taxon>Pentapetalae</taxon>
        <taxon>asterids</taxon>
        <taxon>campanulids</taxon>
        <taxon>Asterales</taxon>
        <taxon>Asteraceae</taxon>
        <taxon>Carduoideae</taxon>
        <taxon>Cardueae</taxon>
        <taxon>Arctiinae</taxon>
        <taxon>Arctium</taxon>
    </lineage>
</organism>
<sequence>MAKIKKATTRNPNSEGRKRSPRTRAVEQSPNASNPRPSTVSEDNSSPAQTRPFLHIITPQTLFPNASDIEGSLMAEREEISDRATTTGEIPESNPFAVILHPNFITIAESQVSSPAQKSMVDGLITSCSEDESGMPISSTKVNVDHFRKFEFDSSFGPLNSTDKMVTINPMPRPTVEEVGMTVESLDPFEGFTVEKNIENPIDGIGIGRSEETIIENMNVDRDIGENHEDPFMDFPLNEVVWTEEEEPVVVKPTKKRKRLGKVFARKTIREGTIKSERTKRVIVEGEPSGTKPTDTNCYAAASLQHEQSVRGKKRREEPVVTLLPRPTSPHNGFSSKAAAKMWPKFQTKIGFPEKGIDEHSMREFHFIRQVVDTQGLSKLCHVYDSYNLTLIREFYCEMSVTSASKIHVRGTTVHLTAKRINQFLELNPPKKTEYYALVHKATASDLAEVVAVLGKPKTNWESHANLMLRTFRASNLTADSNVWINFVRHTISPTSHDTFITVERMLLLYCLVTGKTINFGRIIMRSIRECSTRSKSRGKFYFPGMLTKLLTEMGVPRYIDDLVVKEQRERFQMDMKAVQRLRDRKEKGVRANEMVGMMQEVLAQNSNLMDTVLQQRNEFIERLEDLKVEVQSMVDSRMRKDQEEESAEVKKLKRMMKRQKREIADLKVKLAAEESAHIGAAASSLLAVSLAAPVGHKQPTQPE</sequence>
<comment type="caution">
    <text evidence="1">The sequence shown here is derived from an EMBL/GenBank/DDBJ whole genome shotgun (WGS) entry which is preliminary data.</text>
</comment>